<protein>
    <recommendedName>
        <fullName evidence="1">SGNH hydrolase-type esterase domain-containing protein</fullName>
    </recommendedName>
</protein>
<sequence length="200" mass="22194">MSESLSILCFGKSLTAGFCNYGLEYHPYAWKLEERLKAAFPTHTIRIDVDGLPGDLVNSPPGRFLPRLEQKCAATSYDWVVMLGGTNDLGYMYPAEKILPGLIQAWTMAIKSGANVLALTVPECGAVHQRLDNARADLNSQILSYNADSFYAFDLHKEVPYHSAAQDFKEKIWDDGVHMKPDGYDLVGSLIADHLIQLLS</sequence>
<keyword evidence="3" id="KW-1185">Reference proteome</keyword>
<dbReference type="SUPFAM" id="SSF52266">
    <property type="entry name" value="SGNH hydrolase"/>
    <property type="match status" value="1"/>
</dbReference>
<evidence type="ECO:0000313" key="3">
    <source>
        <dbReference type="Proteomes" id="UP000184546"/>
    </source>
</evidence>
<proteinExistence type="predicted"/>
<dbReference type="Proteomes" id="UP000184546">
    <property type="component" value="Unassembled WGS sequence"/>
</dbReference>
<dbReference type="GeneID" id="30971223"/>
<dbReference type="VEuPathDB" id="FungiDB:ASPACDRAFT_1854817"/>
<dbReference type="RefSeq" id="XP_020057781.1">
    <property type="nucleotide sequence ID" value="XM_020197409.1"/>
</dbReference>
<accession>A0A1L9WYW7</accession>
<name>A0A1L9WYW7_ASPA1</name>
<feature type="domain" description="SGNH hydrolase-type esterase" evidence="1">
    <location>
        <begin position="9"/>
        <end position="186"/>
    </location>
</feature>
<dbReference type="PANTHER" id="PTHR30383:SF19">
    <property type="entry name" value="FIBRONECTIN TYPE-III DOMAIN-CONTAINING PROTEIN"/>
    <property type="match status" value="1"/>
</dbReference>
<dbReference type="InterPro" id="IPR036514">
    <property type="entry name" value="SGNH_hydro_sf"/>
</dbReference>
<dbReference type="EMBL" id="KV878974">
    <property type="protein sequence ID" value="OJK01442.1"/>
    <property type="molecule type" value="Genomic_DNA"/>
</dbReference>
<dbReference type="OrthoDB" id="408760at2759"/>
<organism evidence="2 3">
    <name type="scientific">Aspergillus aculeatus (strain ATCC 16872 / CBS 172.66 / WB 5094)</name>
    <dbReference type="NCBI Taxonomy" id="690307"/>
    <lineage>
        <taxon>Eukaryota</taxon>
        <taxon>Fungi</taxon>
        <taxon>Dikarya</taxon>
        <taxon>Ascomycota</taxon>
        <taxon>Pezizomycotina</taxon>
        <taxon>Eurotiomycetes</taxon>
        <taxon>Eurotiomycetidae</taxon>
        <taxon>Eurotiales</taxon>
        <taxon>Aspergillaceae</taxon>
        <taxon>Aspergillus</taxon>
        <taxon>Aspergillus subgen. Circumdati</taxon>
    </lineage>
</organism>
<dbReference type="InterPro" id="IPR013830">
    <property type="entry name" value="SGNH_hydro"/>
</dbReference>
<dbReference type="PANTHER" id="PTHR30383">
    <property type="entry name" value="THIOESTERASE 1/PROTEASE 1/LYSOPHOSPHOLIPASE L1"/>
    <property type="match status" value="1"/>
</dbReference>
<dbReference type="Pfam" id="PF13472">
    <property type="entry name" value="Lipase_GDSL_2"/>
    <property type="match status" value="1"/>
</dbReference>
<dbReference type="AlphaFoldDB" id="A0A1L9WYW7"/>
<dbReference type="OMA" id="MGNHIAD"/>
<reference evidence="3" key="1">
    <citation type="journal article" date="2017" name="Genome Biol.">
        <title>Comparative genomics reveals high biological diversity and specific adaptations in the industrially and medically important fungal genus Aspergillus.</title>
        <authorList>
            <person name="de Vries R.P."/>
            <person name="Riley R."/>
            <person name="Wiebenga A."/>
            <person name="Aguilar-Osorio G."/>
            <person name="Amillis S."/>
            <person name="Uchima C.A."/>
            <person name="Anderluh G."/>
            <person name="Asadollahi M."/>
            <person name="Askin M."/>
            <person name="Barry K."/>
            <person name="Battaglia E."/>
            <person name="Bayram O."/>
            <person name="Benocci T."/>
            <person name="Braus-Stromeyer S.A."/>
            <person name="Caldana C."/>
            <person name="Canovas D."/>
            <person name="Cerqueira G.C."/>
            <person name="Chen F."/>
            <person name="Chen W."/>
            <person name="Choi C."/>
            <person name="Clum A."/>
            <person name="Dos Santos R.A."/>
            <person name="Damasio A.R."/>
            <person name="Diallinas G."/>
            <person name="Emri T."/>
            <person name="Fekete E."/>
            <person name="Flipphi M."/>
            <person name="Freyberg S."/>
            <person name="Gallo A."/>
            <person name="Gournas C."/>
            <person name="Habgood R."/>
            <person name="Hainaut M."/>
            <person name="Harispe M.L."/>
            <person name="Henrissat B."/>
            <person name="Hilden K.S."/>
            <person name="Hope R."/>
            <person name="Hossain A."/>
            <person name="Karabika E."/>
            <person name="Karaffa L."/>
            <person name="Karanyi Z."/>
            <person name="Krasevec N."/>
            <person name="Kuo A."/>
            <person name="Kusch H."/>
            <person name="LaButti K."/>
            <person name="Lagendijk E.L."/>
            <person name="Lapidus A."/>
            <person name="Levasseur A."/>
            <person name="Lindquist E."/>
            <person name="Lipzen A."/>
            <person name="Logrieco A.F."/>
            <person name="MacCabe A."/>
            <person name="Maekelae M.R."/>
            <person name="Malavazi I."/>
            <person name="Melin P."/>
            <person name="Meyer V."/>
            <person name="Mielnichuk N."/>
            <person name="Miskei M."/>
            <person name="Molnar A.P."/>
            <person name="Mule G."/>
            <person name="Ngan C.Y."/>
            <person name="Orejas M."/>
            <person name="Orosz E."/>
            <person name="Ouedraogo J.P."/>
            <person name="Overkamp K.M."/>
            <person name="Park H.-S."/>
            <person name="Perrone G."/>
            <person name="Piumi F."/>
            <person name="Punt P.J."/>
            <person name="Ram A.F."/>
            <person name="Ramon A."/>
            <person name="Rauscher S."/>
            <person name="Record E."/>
            <person name="Riano-Pachon D.M."/>
            <person name="Robert V."/>
            <person name="Roehrig J."/>
            <person name="Ruller R."/>
            <person name="Salamov A."/>
            <person name="Salih N.S."/>
            <person name="Samson R.A."/>
            <person name="Sandor E."/>
            <person name="Sanguinetti M."/>
            <person name="Schuetze T."/>
            <person name="Sepcic K."/>
            <person name="Shelest E."/>
            <person name="Sherlock G."/>
            <person name="Sophianopoulou V."/>
            <person name="Squina F.M."/>
            <person name="Sun H."/>
            <person name="Susca A."/>
            <person name="Todd R.B."/>
            <person name="Tsang A."/>
            <person name="Unkles S.E."/>
            <person name="van de Wiele N."/>
            <person name="van Rossen-Uffink D."/>
            <person name="Oliveira J.V."/>
            <person name="Vesth T.C."/>
            <person name="Visser J."/>
            <person name="Yu J.-H."/>
            <person name="Zhou M."/>
            <person name="Andersen M.R."/>
            <person name="Archer D.B."/>
            <person name="Baker S.E."/>
            <person name="Benoit I."/>
            <person name="Brakhage A.A."/>
            <person name="Braus G.H."/>
            <person name="Fischer R."/>
            <person name="Frisvad J.C."/>
            <person name="Goldman G.H."/>
            <person name="Houbraken J."/>
            <person name="Oakley B."/>
            <person name="Pocsi I."/>
            <person name="Scazzocchio C."/>
            <person name="Seiboth B."/>
            <person name="vanKuyk P.A."/>
            <person name="Wortman J."/>
            <person name="Dyer P.S."/>
            <person name="Grigoriev I.V."/>
        </authorList>
    </citation>
    <scope>NUCLEOTIDE SEQUENCE [LARGE SCALE GENOMIC DNA]</scope>
    <source>
        <strain evidence="3">ATCC 16872 / CBS 172.66 / WB 5094</strain>
    </source>
</reference>
<evidence type="ECO:0000313" key="2">
    <source>
        <dbReference type="EMBL" id="OJK01442.1"/>
    </source>
</evidence>
<dbReference type="CDD" id="cd00229">
    <property type="entry name" value="SGNH_hydrolase"/>
    <property type="match status" value="1"/>
</dbReference>
<dbReference type="Gene3D" id="3.40.50.1110">
    <property type="entry name" value="SGNH hydrolase"/>
    <property type="match status" value="1"/>
</dbReference>
<evidence type="ECO:0000259" key="1">
    <source>
        <dbReference type="Pfam" id="PF13472"/>
    </source>
</evidence>
<gene>
    <name evidence="2" type="ORF">ASPACDRAFT_1854817</name>
</gene>
<dbReference type="GO" id="GO:0004622">
    <property type="term" value="F:phosphatidylcholine lysophospholipase activity"/>
    <property type="evidence" value="ECO:0007669"/>
    <property type="project" value="TreeGrafter"/>
</dbReference>
<dbReference type="InterPro" id="IPR051532">
    <property type="entry name" value="Ester_Hydrolysis_Enzymes"/>
</dbReference>